<evidence type="ECO:0000313" key="2">
    <source>
        <dbReference type="EMBL" id="CAD8154023.1"/>
    </source>
</evidence>
<proteinExistence type="predicted"/>
<sequence length="281" mass="33486">MHPKNDISEIGTQVFAQYKKMYEDICQRLKSEKVAFFNELQIWKGKYNTLQKTFESLNQSKEKSDVKIKQDLNDPKTLNQIPKISGHQSLNLQPNAKQQYFQIQIQQLNEPIVKQKMIQDLNDNNENHSIDNKNLQIENIKYSDQLSQLRQTSQHKISINKCFNMNIRYRNEKGEKQLEKLTKENQVLNQTNDELRKSIQDYEKGQQQKKQIKKQSAVEVSQRFRKIRIATIGYILINCQINRRQKKRNESLQIKIQEYQIELSNLNQLQMAMMNNKILRE</sequence>
<accession>A0A8S1TPW9</accession>
<name>A0A8S1TPW9_PAROT</name>
<reference evidence="2" key="1">
    <citation type="submission" date="2021-01" db="EMBL/GenBank/DDBJ databases">
        <authorList>
            <consortium name="Genoscope - CEA"/>
            <person name="William W."/>
        </authorList>
    </citation>
    <scope>NUCLEOTIDE SEQUENCE</scope>
</reference>
<evidence type="ECO:0000256" key="1">
    <source>
        <dbReference type="SAM" id="Coils"/>
    </source>
</evidence>
<dbReference type="EMBL" id="CAJJDP010000028">
    <property type="protein sequence ID" value="CAD8154023.1"/>
    <property type="molecule type" value="Genomic_DNA"/>
</dbReference>
<keyword evidence="1" id="KW-0175">Coiled coil</keyword>
<protein>
    <submittedName>
        <fullName evidence="2">Uncharacterized protein</fullName>
    </submittedName>
</protein>
<evidence type="ECO:0000313" key="3">
    <source>
        <dbReference type="Proteomes" id="UP000683925"/>
    </source>
</evidence>
<dbReference type="AlphaFoldDB" id="A0A8S1TPW9"/>
<feature type="coiled-coil region" evidence="1">
    <location>
        <begin position="242"/>
        <end position="276"/>
    </location>
</feature>
<organism evidence="2 3">
    <name type="scientific">Paramecium octaurelia</name>
    <dbReference type="NCBI Taxonomy" id="43137"/>
    <lineage>
        <taxon>Eukaryota</taxon>
        <taxon>Sar</taxon>
        <taxon>Alveolata</taxon>
        <taxon>Ciliophora</taxon>
        <taxon>Intramacronucleata</taxon>
        <taxon>Oligohymenophorea</taxon>
        <taxon>Peniculida</taxon>
        <taxon>Parameciidae</taxon>
        <taxon>Paramecium</taxon>
    </lineage>
</organism>
<gene>
    <name evidence="2" type="ORF">POCTA_138.1.T0280321</name>
</gene>
<keyword evidence="3" id="KW-1185">Reference proteome</keyword>
<comment type="caution">
    <text evidence="2">The sequence shown here is derived from an EMBL/GenBank/DDBJ whole genome shotgun (WGS) entry which is preliminary data.</text>
</comment>
<dbReference type="Proteomes" id="UP000683925">
    <property type="component" value="Unassembled WGS sequence"/>
</dbReference>
<feature type="coiled-coil region" evidence="1">
    <location>
        <begin position="118"/>
        <end position="215"/>
    </location>
</feature>